<accession>A0A7D6IQX9</accession>
<dbReference type="GO" id="GO:0003677">
    <property type="term" value="F:DNA binding"/>
    <property type="evidence" value="ECO:0007669"/>
    <property type="project" value="InterPro"/>
</dbReference>
<dbReference type="Gene3D" id="1.10.287.380">
    <property type="entry name" value="Valyl-tRNA synthetase, C-terminal domain"/>
    <property type="match status" value="1"/>
</dbReference>
<dbReference type="InterPro" id="IPR003593">
    <property type="entry name" value="AAA+_ATPase"/>
</dbReference>
<reference evidence="6" key="1">
    <citation type="submission" date="2020-07" db="EMBL/GenBank/DDBJ databases">
        <title>Description of Mycobacterium gordonae subsp. intergordonae subsp.nov. and Mycobacterium gordonae subsp. gordonae subsp. nov.</title>
        <authorList>
            <person name="Yu X."/>
        </authorList>
    </citation>
    <scope>NUCLEOTIDE SEQUENCE [LARGE SCALE GENOMIC DNA]</scope>
    <source>
        <strain evidence="6">24</strain>
    </source>
</reference>
<evidence type="ECO:0000259" key="4">
    <source>
        <dbReference type="PROSITE" id="PS50893"/>
    </source>
</evidence>
<reference evidence="6" key="3">
    <citation type="submission" date="2023-07" db="EMBL/GenBank/DDBJ databases">
        <title>Description of Mycobacterium gordonae subsp. intergordonae subsp.nov. and Mycobacterium gordonae subsp. gordonae subsp. nov.</title>
        <authorList>
            <person name="Huang H."/>
        </authorList>
    </citation>
    <scope>NUCLEOTIDE SEQUENCE [LARGE SCALE GENOMIC DNA]</scope>
    <source>
        <strain evidence="6">24</strain>
    </source>
</reference>
<dbReference type="Proteomes" id="UP000510682">
    <property type="component" value="Chromosome"/>
</dbReference>
<dbReference type="AlphaFoldDB" id="A0A7D6IQX9"/>
<dbReference type="PROSITE" id="PS00211">
    <property type="entry name" value="ABC_TRANSPORTER_1"/>
    <property type="match status" value="1"/>
</dbReference>
<gene>
    <name evidence="5" type="ORF">H0P51_13380</name>
</gene>
<dbReference type="PANTHER" id="PTHR42855">
    <property type="entry name" value="ABC TRANSPORTER ATP-BINDING SUBUNIT"/>
    <property type="match status" value="1"/>
</dbReference>
<feature type="coiled-coil region" evidence="3">
    <location>
        <begin position="523"/>
        <end position="582"/>
    </location>
</feature>
<dbReference type="EMBL" id="CP059165">
    <property type="protein sequence ID" value="QLL09760.1"/>
    <property type="molecule type" value="Genomic_DNA"/>
</dbReference>
<organism evidence="5 6">
    <name type="scientific">Mycobacterium vicinigordonae</name>
    <dbReference type="NCBI Taxonomy" id="1719132"/>
    <lineage>
        <taxon>Bacteria</taxon>
        <taxon>Bacillati</taxon>
        <taxon>Actinomycetota</taxon>
        <taxon>Actinomycetes</taxon>
        <taxon>Mycobacteriales</taxon>
        <taxon>Mycobacteriaceae</taxon>
        <taxon>Mycobacterium</taxon>
    </lineage>
</organism>
<dbReference type="GO" id="GO:0005524">
    <property type="term" value="F:ATP binding"/>
    <property type="evidence" value="ECO:0007669"/>
    <property type="project" value="UniProtKB-KW"/>
</dbReference>
<dbReference type="InterPro" id="IPR032524">
    <property type="entry name" value="ABC_tran_C"/>
</dbReference>
<dbReference type="PANTHER" id="PTHR42855:SF1">
    <property type="entry name" value="ABC TRANSPORTER DOMAIN-CONTAINING PROTEIN"/>
    <property type="match status" value="1"/>
</dbReference>
<dbReference type="PROSITE" id="PS50893">
    <property type="entry name" value="ABC_TRANSPORTER_2"/>
    <property type="match status" value="2"/>
</dbReference>
<keyword evidence="1" id="KW-0547">Nucleotide-binding</keyword>
<proteinExistence type="predicted"/>
<dbReference type="CDD" id="cd03221">
    <property type="entry name" value="ABCF_EF-3"/>
    <property type="match status" value="2"/>
</dbReference>
<evidence type="ECO:0000256" key="2">
    <source>
        <dbReference type="ARBA" id="ARBA00022840"/>
    </source>
</evidence>
<protein>
    <submittedName>
        <fullName evidence="5">ABC-F family ATP-binding cassette domain-containing protein</fullName>
    </submittedName>
</protein>
<keyword evidence="2 5" id="KW-0067">ATP-binding</keyword>
<dbReference type="InterPro" id="IPR017871">
    <property type="entry name" value="ABC_transporter-like_CS"/>
</dbReference>
<evidence type="ECO:0000313" key="6">
    <source>
        <dbReference type="Proteomes" id="UP000510682"/>
    </source>
</evidence>
<reference evidence="5 6" key="2">
    <citation type="submission" date="2020-07" db="EMBL/GenBank/DDBJ databases">
        <authorList>
            <person name="Yu X."/>
        </authorList>
    </citation>
    <scope>NUCLEOTIDE SEQUENCE [LARGE SCALE GENOMIC DNA]</scope>
    <source>
        <strain evidence="6">24</strain>
    </source>
</reference>
<name>A0A7D6IQX9_9MYCO</name>
<evidence type="ECO:0000256" key="3">
    <source>
        <dbReference type="SAM" id="Coils"/>
    </source>
</evidence>
<dbReference type="InterPro" id="IPR032781">
    <property type="entry name" value="ABC_tran_Xtn"/>
</dbReference>
<dbReference type="RefSeq" id="WP_180918506.1">
    <property type="nucleotide sequence ID" value="NZ_CP059165.1"/>
</dbReference>
<dbReference type="Gene3D" id="3.40.50.300">
    <property type="entry name" value="P-loop containing nucleotide triphosphate hydrolases"/>
    <property type="match status" value="2"/>
</dbReference>
<feature type="domain" description="ABC transporter" evidence="4">
    <location>
        <begin position="287"/>
        <end position="506"/>
    </location>
</feature>
<sequence>MAHLLGAEAVHLAYPNQVIFESITLGVNDGARIGIVGRNGDGKSSLLGLLTGLVQPDSGRVTRRTGLRVSALSQADTLDSSSTVGEQLVGDQPEHQWAGNARIRDVVGGLVSDIDWDARVSTLSGGQRRRVQLAQLLIGEWDVIALDEPTNHLDIEGITWLADHLKQRWARNGGGLLLVTHDRWFLDEVATTTWEVHDGIVEPFEGGYAAYVLQRVERDRQAAASEAKRQNLMRKELAWLRRGAPARTSKPRFRIEAANQLIADVPPLRNTVELAKLATARLGKDVIDLLDVSVSYDGRPVLRNIEWRIAPGERTGIVGANGAGKSTLLGLLAGTVRPDTGKVKRGKTVQLAVLDQQGDELKTLAGERIADVLSRLQTGYEVEGREMTPAQLLERLGFARGQLSARIGELSGGQRRRLQLMLTLLSEPNVLLLDEPTNDVDTDMLTATEDLLDSWAGTLIVVSHDRYLLERVTDQQYAILGGRLRHLPGGIDEYLRLAAATSAKPAGQPAAAPAAQTLSGAQRRAAEKELAGADRQLARLSDRIAAKHTELAEHDQSDHVGVTRLTHELRALEDEVAVAESRWLELSEMLE</sequence>
<keyword evidence="6" id="KW-1185">Reference proteome</keyword>
<dbReference type="InterPro" id="IPR051309">
    <property type="entry name" value="ABCF_ATPase"/>
</dbReference>
<dbReference type="Pfam" id="PF16326">
    <property type="entry name" value="ABC_tran_CTD"/>
    <property type="match status" value="1"/>
</dbReference>
<dbReference type="SUPFAM" id="SSF52540">
    <property type="entry name" value="P-loop containing nucleoside triphosphate hydrolases"/>
    <property type="match status" value="2"/>
</dbReference>
<dbReference type="GO" id="GO:0016887">
    <property type="term" value="F:ATP hydrolysis activity"/>
    <property type="evidence" value="ECO:0007669"/>
    <property type="project" value="InterPro"/>
</dbReference>
<dbReference type="Pfam" id="PF12848">
    <property type="entry name" value="ABC_tran_Xtn"/>
    <property type="match status" value="1"/>
</dbReference>
<evidence type="ECO:0000313" key="5">
    <source>
        <dbReference type="EMBL" id="QLL09760.1"/>
    </source>
</evidence>
<dbReference type="InterPro" id="IPR003439">
    <property type="entry name" value="ABC_transporter-like_ATP-bd"/>
</dbReference>
<dbReference type="Pfam" id="PF00005">
    <property type="entry name" value="ABC_tran"/>
    <property type="match status" value="2"/>
</dbReference>
<feature type="domain" description="ABC transporter" evidence="4">
    <location>
        <begin position="5"/>
        <end position="223"/>
    </location>
</feature>
<dbReference type="InterPro" id="IPR027417">
    <property type="entry name" value="P-loop_NTPase"/>
</dbReference>
<dbReference type="InterPro" id="IPR037118">
    <property type="entry name" value="Val-tRNA_synth_C_sf"/>
</dbReference>
<keyword evidence="3" id="KW-0175">Coiled coil</keyword>
<dbReference type="KEGG" id="mgor:H0P51_13380"/>
<evidence type="ECO:0000256" key="1">
    <source>
        <dbReference type="ARBA" id="ARBA00022741"/>
    </source>
</evidence>
<dbReference type="SMART" id="SM00382">
    <property type="entry name" value="AAA"/>
    <property type="match status" value="2"/>
</dbReference>